<dbReference type="GO" id="GO:0003723">
    <property type="term" value="F:RNA binding"/>
    <property type="evidence" value="ECO:0007669"/>
    <property type="project" value="TreeGrafter"/>
</dbReference>
<dbReference type="Pfam" id="PF21010">
    <property type="entry name" value="HA2_C"/>
    <property type="match status" value="1"/>
</dbReference>
<dbReference type="FunFam" id="3.40.50.300:FF:000575">
    <property type="entry name" value="ATP-dependent helicase hrpA"/>
    <property type="match status" value="1"/>
</dbReference>
<dbReference type="RefSeq" id="WP_087504884.1">
    <property type="nucleotide sequence ID" value="NZ_BMDX01000003.1"/>
</dbReference>
<feature type="domain" description="Helicase ATP-binding" evidence="8">
    <location>
        <begin position="87"/>
        <end position="250"/>
    </location>
</feature>
<dbReference type="GO" id="GO:0005524">
    <property type="term" value="F:ATP binding"/>
    <property type="evidence" value="ECO:0007669"/>
    <property type="project" value="UniProtKB-KW"/>
</dbReference>
<evidence type="ECO:0000256" key="1">
    <source>
        <dbReference type="ARBA" id="ARBA00008792"/>
    </source>
</evidence>
<dbReference type="InterPro" id="IPR001650">
    <property type="entry name" value="Helicase_C-like"/>
</dbReference>
<evidence type="ECO:0000313" key="11">
    <source>
        <dbReference type="Proteomes" id="UP000619743"/>
    </source>
</evidence>
<keyword evidence="4" id="KW-0378">Hydrolase</keyword>
<keyword evidence="6" id="KW-0067">ATP-binding</keyword>
<dbReference type="FunFam" id="3.40.50.300:FF:000439">
    <property type="entry name" value="ATP-dependent RNA helicase HrpA"/>
    <property type="match status" value="1"/>
</dbReference>
<dbReference type="Gene3D" id="3.40.50.300">
    <property type="entry name" value="P-loop containing nucleotide triphosphate hydrolases"/>
    <property type="match status" value="2"/>
</dbReference>
<dbReference type="GO" id="GO:0016787">
    <property type="term" value="F:hydrolase activity"/>
    <property type="evidence" value="ECO:0007669"/>
    <property type="project" value="UniProtKB-KW"/>
</dbReference>
<dbReference type="InterPro" id="IPR011709">
    <property type="entry name" value="DEAD-box_helicase_OB_fold"/>
</dbReference>
<dbReference type="SUPFAM" id="SSF52540">
    <property type="entry name" value="P-loop containing nucleoside triphosphate hydrolases"/>
    <property type="match status" value="1"/>
</dbReference>
<dbReference type="SMART" id="SM00487">
    <property type="entry name" value="DEXDc"/>
    <property type="match status" value="1"/>
</dbReference>
<dbReference type="Pfam" id="PF00270">
    <property type="entry name" value="DEAD"/>
    <property type="match status" value="1"/>
</dbReference>
<dbReference type="InterPro" id="IPR011545">
    <property type="entry name" value="DEAD/DEAH_box_helicase_dom"/>
</dbReference>
<dbReference type="InterPro" id="IPR024590">
    <property type="entry name" value="HrpA_C"/>
</dbReference>
<dbReference type="SMART" id="SM00490">
    <property type="entry name" value="HELICc"/>
    <property type="match status" value="1"/>
</dbReference>
<dbReference type="NCBIfam" id="NF008348">
    <property type="entry name" value="PRK11131.1"/>
    <property type="match status" value="1"/>
</dbReference>
<feature type="domain" description="Helicase C-terminal" evidence="9">
    <location>
        <begin position="279"/>
        <end position="442"/>
    </location>
</feature>
<dbReference type="InterPro" id="IPR014001">
    <property type="entry name" value="Helicase_ATP-bd"/>
</dbReference>
<dbReference type="Gene3D" id="1.20.120.1080">
    <property type="match status" value="1"/>
</dbReference>
<keyword evidence="11" id="KW-1185">Reference proteome</keyword>
<dbReference type="PROSITE" id="PS51192">
    <property type="entry name" value="HELICASE_ATP_BIND_1"/>
    <property type="match status" value="1"/>
</dbReference>
<dbReference type="InterPro" id="IPR010222">
    <property type="entry name" value="RNA_helicase_HrpA"/>
</dbReference>
<evidence type="ECO:0000256" key="5">
    <source>
        <dbReference type="ARBA" id="ARBA00022806"/>
    </source>
</evidence>
<evidence type="ECO:0000256" key="6">
    <source>
        <dbReference type="ARBA" id="ARBA00022840"/>
    </source>
</evidence>
<evidence type="ECO:0000313" key="10">
    <source>
        <dbReference type="EMBL" id="GGA68985.1"/>
    </source>
</evidence>
<evidence type="ECO:0000256" key="7">
    <source>
        <dbReference type="ARBA" id="ARBA00047984"/>
    </source>
</evidence>
<dbReference type="Pfam" id="PF00271">
    <property type="entry name" value="Helicase_C"/>
    <property type="match status" value="1"/>
</dbReference>
<dbReference type="InterPro" id="IPR003593">
    <property type="entry name" value="AAA+_ATPase"/>
</dbReference>
<dbReference type="SMART" id="SM00382">
    <property type="entry name" value="AAA"/>
    <property type="match status" value="1"/>
</dbReference>
<dbReference type="InterPro" id="IPR027417">
    <property type="entry name" value="P-loop_NTPase"/>
</dbReference>
<dbReference type="Proteomes" id="UP000619743">
    <property type="component" value="Unassembled WGS sequence"/>
</dbReference>
<keyword evidence="3" id="KW-0547">Nucleotide-binding</keyword>
<dbReference type="PANTHER" id="PTHR18934">
    <property type="entry name" value="ATP-DEPENDENT RNA HELICASE"/>
    <property type="match status" value="1"/>
</dbReference>
<dbReference type="InterPro" id="IPR007502">
    <property type="entry name" value="Helicase-assoc_dom"/>
</dbReference>
<comment type="similarity">
    <text evidence="1">Belongs to the DEAD box helicase family. DEAH subfamily.</text>
</comment>
<evidence type="ECO:0000256" key="3">
    <source>
        <dbReference type="ARBA" id="ARBA00022741"/>
    </source>
</evidence>
<comment type="catalytic activity">
    <reaction evidence="7">
        <text>ATP + H2O = ADP + phosphate + H(+)</text>
        <dbReference type="Rhea" id="RHEA:13065"/>
        <dbReference type="ChEBI" id="CHEBI:15377"/>
        <dbReference type="ChEBI" id="CHEBI:15378"/>
        <dbReference type="ChEBI" id="CHEBI:30616"/>
        <dbReference type="ChEBI" id="CHEBI:43474"/>
        <dbReference type="ChEBI" id="CHEBI:456216"/>
        <dbReference type="EC" id="3.6.4.13"/>
    </reaction>
</comment>
<dbReference type="CDD" id="cd18791">
    <property type="entry name" value="SF2_C_RHA"/>
    <property type="match status" value="1"/>
</dbReference>
<dbReference type="Pfam" id="PF07717">
    <property type="entry name" value="OB_NTP_bind"/>
    <property type="match status" value="1"/>
</dbReference>
<proteinExistence type="inferred from homology"/>
<dbReference type="NCBIfam" id="TIGR01967">
    <property type="entry name" value="DEAH_box_HrpA"/>
    <property type="match status" value="1"/>
</dbReference>
<reference evidence="11" key="1">
    <citation type="journal article" date="2019" name="Int. J. Syst. Evol. Microbiol.">
        <title>The Global Catalogue of Microorganisms (GCM) 10K type strain sequencing project: providing services to taxonomists for standard genome sequencing and annotation.</title>
        <authorList>
            <consortium name="The Broad Institute Genomics Platform"/>
            <consortium name="The Broad Institute Genome Sequencing Center for Infectious Disease"/>
            <person name="Wu L."/>
            <person name="Ma J."/>
        </authorList>
    </citation>
    <scope>NUCLEOTIDE SEQUENCE [LARGE SCALE GENOMIC DNA]</scope>
    <source>
        <strain evidence="11">CGMCC 1.10130</strain>
    </source>
</reference>
<keyword evidence="5 10" id="KW-0347">Helicase</keyword>
<gene>
    <name evidence="10" type="ORF">GCM10011369_08280</name>
</gene>
<sequence length="1296" mass="147197">MAQSSQSSGSSFNQQIDQCMLADQGKLRGRWHGLKKIRDDNKREQVRSKILASVEESILRRQMRAENLPKVSYPEQLPVSQKRDEIAQAIVDHQVVIVAGETGSGKTTQLPKICVELGRGIGGLIGHTQPRRLAARSVASRIAEEMGSKIGEHVGFKVRFSDHTSADSYIKLMTDGILLNEIQQDRLLRQYDTIIIDEAHERSLNIDFILGYLKELLPKRPDLKVIITSATIDPERFSNHFDKAPIIEVSGRTYPVELRYRPLAEEDQSQDLHDAIVGAVDELCAEGPGDILIFMNGEREIRDLADTLSKQNYRSTEILPLYARLSAAEQQRVFKPAQGRRLVISTNVAETSLTVPGIRYVIDPGTARISRYSVRSKVQRLPIEAISQASANQRSGRCGRVAEGICIRLYSEEDFAARPEFTEPEILRTNLASVILQMAMLNFGDIEAFPFVEKPDTKTVRDGIRLLEEIGAAEFSGRGAVKLTKLGFKLARFPVDPRLARMLVHGAENNAGKELAVICAALGTQDVRERPLDKRSQSDQCHAQWNDKSSDFIAMLNLWQGLEEQQRELSNNQFRKWCRSQFINYLRVREWQDVFQQLTTHLAEMDFKLNDEPAGYAQVHQSILSGMLSHVGELNKDRDYQGARNRVFTFFPGSSLGRKRPKWVVAAELVETSRLYARYVADIDVSWLEPLAQHLVKRSYSEPVFEEKRQDVVASEKQTLFGLTIVPSRKVSFGRIDPVAARNLFIKEALVAGKLRLNAPFFQKNQHQINSIQQQEAMIRRRDLLIHDDEHADLYAAKLPTSVYNKVTLAQWLKQDTKANNKLLELSREQLLARDEDDLNESQYPRQWQFGNVSLRMDYRFEPGEAQDGTIVRIPLSLLNQVEERHFDWHIPALREELLTAMIKGLPKQLRKQFVPAPDYARKVVNEIDEQGDFISEVTRALRKFSGQRLDESIWQQNEVPDHLKMKFQVVDDKGKPVALGTDLTKLREQLQERIQASLKKVEAEQVKQSSSSQWCFGDLAEQLQIRRDGYQVELHPSLVDDGNEVSLQQFDELSLAQSQHHAGVRRLVLLSIPSPRSYLVRNLPNKAKLAMYYNPLGQVNDLVADLIDAAADALIEDSWSVRTEAKFNALRDHIRAQLNETAGQIALQVERILTIAHQLNRGLKGKMPFELVNSYQDIQQCLNGLIFKGFVAANGVDKLDDIERYMKALLRRFEKLAENPTKDRQSILLVNKLTSRYQALADKAVVRRKAAVELDAVKWQIEELKVSIHAQQLGTSGPVSEKRVAAALTELEKIR</sequence>
<evidence type="ECO:0000259" key="9">
    <source>
        <dbReference type="PROSITE" id="PS51194"/>
    </source>
</evidence>
<dbReference type="FunFam" id="1.20.120.1080:FF:000005">
    <property type="entry name" value="ATP-dependent helicase HrpA"/>
    <property type="match status" value="1"/>
</dbReference>
<protein>
    <recommendedName>
        <fullName evidence="2">RNA helicase</fullName>
        <ecNumber evidence="2">3.6.4.13</ecNumber>
    </recommendedName>
</protein>
<evidence type="ECO:0000256" key="2">
    <source>
        <dbReference type="ARBA" id="ARBA00012552"/>
    </source>
</evidence>
<dbReference type="EMBL" id="BMDX01000003">
    <property type="protein sequence ID" value="GGA68985.1"/>
    <property type="molecule type" value="Genomic_DNA"/>
</dbReference>
<comment type="caution">
    <text evidence="10">The sequence shown here is derived from an EMBL/GenBank/DDBJ whole genome shotgun (WGS) entry which is preliminary data.</text>
</comment>
<organism evidence="10 11">
    <name type="scientific">Neiella marina</name>
    <dbReference type="NCBI Taxonomy" id="508461"/>
    <lineage>
        <taxon>Bacteria</taxon>
        <taxon>Pseudomonadati</taxon>
        <taxon>Pseudomonadota</taxon>
        <taxon>Gammaproteobacteria</taxon>
        <taxon>Alteromonadales</taxon>
        <taxon>Echinimonadaceae</taxon>
        <taxon>Neiella</taxon>
    </lineage>
</organism>
<dbReference type="PROSITE" id="PS51194">
    <property type="entry name" value="HELICASE_CTER"/>
    <property type="match status" value="1"/>
</dbReference>
<dbReference type="OrthoDB" id="9805617at2"/>
<dbReference type="GO" id="GO:0003724">
    <property type="term" value="F:RNA helicase activity"/>
    <property type="evidence" value="ECO:0007669"/>
    <property type="project" value="UniProtKB-EC"/>
</dbReference>
<dbReference type="SMART" id="SM00847">
    <property type="entry name" value="HA2"/>
    <property type="match status" value="1"/>
</dbReference>
<name>A0A8J2XMZ6_9GAMM</name>
<evidence type="ECO:0000256" key="4">
    <source>
        <dbReference type="ARBA" id="ARBA00022801"/>
    </source>
</evidence>
<dbReference type="PANTHER" id="PTHR18934:SF99">
    <property type="entry name" value="ATP-DEPENDENT RNA HELICASE DHX37-RELATED"/>
    <property type="match status" value="1"/>
</dbReference>
<accession>A0A8J2XMZ6</accession>
<evidence type="ECO:0000259" key="8">
    <source>
        <dbReference type="PROSITE" id="PS51192"/>
    </source>
</evidence>
<dbReference type="EC" id="3.6.4.13" evidence="2"/>
<dbReference type="Pfam" id="PF11898">
    <property type="entry name" value="DUF3418"/>
    <property type="match status" value="1"/>
</dbReference>